<gene>
    <name evidence="9" type="ORF">KC729_09015</name>
</gene>
<keyword evidence="3" id="KW-1003">Cell membrane</keyword>
<keyword evidence="5 7" id="KW-1133">Transmembrane helix</keyword>
<feature type="transmembrane region" description="Helical" evidence="7">
    <location>
        <begin position="152"/>
        <end position="173"/>
    </location>
</feature>
<dbReference type="InterPro" id="IPR011701">
    <property type="entry name" value="MFS"/>
</dbReference>
<reference evidence="9" key="1">
    <citation type="submission" date="2020-04" db="EMBL/GenBank/DDBJ databases">
        <authorList>
            <person name="Zhang T."/>
        </authorList>
    </citation>
    <scope>NUCLEOTIDE SEQUENCE</scope>
    <source>
        <strain evidence="9">HKST-UBA01</strain>
    </source>
</reference>
<reference evidence="9" key="2">
    <citation type="journal article" date="2021" name="Microbiome">
        <title>Successional dynamics and alternative stable states in a saline activated sludge microbial community over 9 years.</title>
        <authorList>
            <person name="Wang Y."/>
            <person name="Ye J."/>
            <person name="Ju F."/>
            <person name="Liu L."/>
            <person name="Boyd J.A."/>
            <person name="Deng Y."/>
            <person name="Parks D.H."/>
            <person name="Jiang X."/>
            <person name="Yin X."/>
            <person name="Woodcroft B.J."/>
            <person name="Tyson G.W."/>
            <person name="Hugenholtz P."/>
            <person name="Polz M.F."/>
            <person name="Zhang T."/>
        </authorList>
    </citation>
    <scope>NUCLEOTIDE SEQUENCE</scope>
    <source>
        <strain evidence="9">HKST-UBA01</strain>
    </source>
</reference>
<accession>A0A956LYE0</accession>
<evidence type="ECO:0000313" key="10">
    <source>
        <dbReference type="Proteomes" id="UP000697710"/>
    </source>
</evidence>
<evidence type="ECO:0000256" key="4">
    <source>
        <dbReference type="ARBA" id="ARBA00022692"/>
    </source>
</evidence>
<dbReference type="PROSITE" id="PS50850">
    <property type="entry name" value="MFS"/>
    <property type="match status" value="1"/>
</dbReference>
<feature type="transmembrane region" description="Helical" evidence="7">
    <location>
        <begin position="26"/>
        <end position="47"/>
    </location>
</feature>
<protein>
    <submittedName>
        <fullName evidence="9">MFS transporter</fullName>
    </submittedName>
</protein>
<dbReference type="AlphaFoldDB" id="A0A956LYE0"/>
<dbReference type="Gene3D" id="1.20.1250.20">
    <property type="entry name" value="MFS general substrate transporter like domains"/>
    <property type="match status" value="1"/>
</dbReference>
<dbReference type="EMBL" id="JAGQHR010000240">
    <property type="protein sequence ID" value="MCA9727809.1"/>
    <property type="molecule type" value="Genomic_DNA"/>
</dbReference>
<dbReference type="Pfam" id="PF07690">
    <property type="entry name" value="MFS_1"/>
    <property type="match status" value="1"/>
</dbReference>
<evidence type="ECO:0000256" key="3">
    <source>
        <dbReference type="ARBA" id="ARBA00022475"/>
    </source>
</evidence>
<dbReference type="InterPro" id="IPR020846">
    <property type="entry name" value="MFS_dom"/>
</dbReference>
<feature type="transmembrane region" description="Helical" evidence="7">
    <location>
        <begin position="225"/>
        <end position="245"/>
    </location>
</feature>
<evidence type="ECO:0000256" key="5">
    <source>
        <dbReference type="ARBA" id="ARBA00022989"/>
    </source>
</evidence>
<dbReference type="SUPFAM" id="SSF103473">
    <property type="entry name" value="MFS general substrate transporter"/>
    <property type="match status" value="1"/>
</dbReference>
<dbReference type="GO" id="GO:0022857">
    <property type="term" value="F:transmembrane transporter activity"/>
    <property type="evidence" value="ECO:0007669"/>
    <property type="project" value="InterPro"/>
</dbReference>
<evidence type="ECO:0000313" key="9">
    <source>
        <dbReference type="EMBL" id="MCA9727809.1"/>
    </source>
</evidence>
<organism evidence="9 10">
    <name type="scientific">Eiseniibacteriota bacterium</name>
    <dbReference type="NCBI Taxonomy" id="2212470"/>
    <lineage>
        <taxon>Bacteria</taxon>
        <taxon>Candidatus Eiseniibacteriota</taxon>
    </lineage>
</organism>
<feature type="transmembrane region" description="Helical" evidence="7">
    <location>
        <begin position="122"/>
        <end position="140"/>
    </location>
</feature>
<feature type="transmembrane region" description="Helical" evidence="7">
    <location>
        <begin position="378"/>
        <end position="397"/>
    </location>
</feature>
<evidence type="ECO:0000259" key="8">
    <source>
        <dbReference type="PROSITE" id="PS50850"/>
    </source>
</evidence>
<dbReference type="GO" id="GO:0005886">
    <property type="term" value="C:plasma membrane"/>
    <property type="evidence" value="ECO:0007669"/>
    <property type="project" value="UniProtKB-SubCell"/>
</dbReference>
<sequence length="405" mass="42563">MNPSSPESTSRRREPARFTGREERSITLLCAIYALRILGMYMVLPVLSPYAGQMRGASGVMTGLALGAYGLTQAAFQIPFGVLSDRIGRKRAIFVGLMLFAAGSAVAAWARTAPVLVVGRLIQGTGAVASAVVALTADLTRPEVRTQAMARIGVWLGASFAIGMTSGGFFARVVGVPGLFWGTAAASVLGGFLLLLLIPEPSAQAGDGRLHANEIGAILHQRPLVALYLGTFLLHLTLTAIFVILPLSFQMRFGEGQIWKLLVPLIVIGLVAMTQIARFSDREKRSFDVLLGGGVLLAASCTVFAIFGVGGNGLYVALFLFILAIAGLEPVLPSLTTRLAGEGRTGAVTGGFHMSQFLGSFLGGFLGGLFLVAGARSLFLILAVAAGLWVLLAYVLVRSRVRTGP</sequence>
<evidence type="ECO:0000256" key="1">
    <source>
        <dbReference type="ARBA" id="ARBA00004651"/>
    </source>
</evidence>
<dbReference type="PANTHER" id="PTHR23517">
    <property type="entry name" value="RESISTANCE PROTEIN MDTM, PUTATIVE-RELATED-RELATED"/>
    <property type="match status" value="1"/>
</dbReference>
<feature type="transmembrane region" description="Helical" evidence="7">
    <location>
        <begin position="313"/>
        <end position="332"/>
    </location>
</feature>
<feature type="transmembrane region" description="Helical" evidence="7">
    <location>
        <begin position="59"/>
        <end position="80"/>
    </location>
</feature>
<feature type="transmembrane region" description="Helical" evidence="7">
    <location>
        <begin position="179"/>
        <end position="198"/>
    </location>
</feature>
<evidence type="ECO:0000256" key="6">
    <source>
        <dbReference type="ARBA" id="ARBA00023136"/>
    </source>
</evidence>
<feature type="domain" description="Major facilitator superfamily (MFS) profile" evidence="8">
    <location>
        <begin position="25"/>
        <end position="401"/>
    </location>
</feature>
<feature type="transmembrane region" description="Helical" evidence="7">
    <location>
        <begin position="352"/>
        <end position="372"/>
    </location>
</feature>
<keyword evidence="2" id="KW-0813">Transport</keyword>
<comment type="subcellular location">
    <subcellularLocation>
        <location evidence="1">Cell membrane</location>
        <topology evidence="1">Multi-pass membrane protein</topology>
    </subcellularLocation>
</comment>
<dbReference type="InterPro" id="IPR036259">
    <property type="entry name" value="MFS_trans_sf"/>
</dbReference>
<keyword evidence="4 7" id="KW-0812">Transmembrane</keyword>
<dbReference type="Proteomes" id="UP000697710">
    <property type="component" value="Unassembled WGS sequence"/>
</dbReference>
<keyword evidence="6 7" id="KW-0472">Membrane</keyword>
<feature type="transmembrane region" description="Helical" evidence="7">
    <location>
        <begin position="257"/>
        <end position="277"/>
    </location>
</feature>
<feature type="transmembrane region" description="Helical" evidence="7">
    <location>
        <begin position="92"/>
        <end position="110"/>
    </location>
</feature>
<comment type="caution">
    <text evidence="9">The sequence shown here is derived from an EMBL/GenBank/DDBJ whole genome shotgun (WGS) entry which is preliminary data.</text>
</comment>
<dbReference type="InterPro" id="IPR050171">
    <property type="entry name" value="MFS_Transporters"/>
</dbReference>
<evidence type="ECO:0000256" key="2">
    <source>
        <dbReference type="ARBA" id="ARBA00022448"/>
    </source>
</evidence>
<feature type="transmembrane region" description="Helical" evidence="7">
    <location>
        <begin position="289"/>
        <end position="307"/>
    </location>
</feature>
<name>A0A956LYE0_UNCEI</name>
<evidence type="ECO:0000256" key="7">
    <source>
        <dbReference type="SAM" id="Phobius"/>
    </source>
</evidence>
<dbReference type="PANTHER" id="PTHR23517:SF2">
    <property type="entry name" value="MULTIDRUG RESISTANCE PROTEIN MDTH"/>
    <property type="match status" value="1"/>
</dbReference>
<proteinExistence type="predicted"/>